<proteinExistence type="predicted"/>
<dbReference type="InterPro" id="IPR052982">
    <property type="entry name" value="SRP1/TIP1-like"/>
</dbReference>
<dbReference type="InParanoid" id="A0A1X2HTQ6"/>
<name>A0A1X2HTQ6_SYNRA</name>
<dbReference type="EMBL" id="MCGN01000001">
    <property type="protein sequence ID" value="ORZ02923.1"/>
    <property type="molecule type" value="Genomic_DNA"/>
</dbReference>
<feature type="signal peptide" evidence="3">
    <location>
        <begin position="1"/>
        <end position="15"/>
    </location>
</feature>
<dbReference type="PANTHER" id="PTHR40633">
    <property type="entry name" value="MATRIX PROTEIN, PUTATIVE (AFU_ORTHOLOGUE AFUA_8G05410)-RELATED"/>
    <property type="match status" value="1"/>
</dbReference>
<organism evidence="5 6">
    <name type="scientific">Syncephalastrum racemosum</name>
    <name type="common">Filamentous fungus</name>
    <dbReference type="NCBI Taxonomy" id="13706"/>
    <lineage>
        <taxon>Eukaryota</taxon>
        <taxon>Fungi</taxon>
        <taxon>Fungi incertae sedis</taxon>
        <taxon>Mucoromycota</taxon>
        <taxon>Mucoromycotina</taxon>
        <taxon>Mucoromycetes</taxon>
        <taxon>Mucorales</taxon>
        <taxon>Syncephalastraceae</taxon>
        <taxon>Syncephalastrum</taxon>
    </lineage>
</organism>
<dbReference type="OMA" id="LVITWIK"/>
<dbReference type="PANTHER" id="PTHR40633:SF1">
    <property type="entry name" value="GPI ANCHORED SERINE-THREONINE RICH PROTEIN (AFU_ORTHOLOGUE AFUA_1G03630)"/>
    <property type="match status" value="1"/>
</dbReference>
<gene>
    <name evidence="5" type="ORF">BCR43DRAFT_510054</name>
</gene>
<accession>A0A1X2HTQ6</accession>
<feature type="region of interest" description="Disordered" evidence="2">
    <location>
        <begin position="118"/>
        <end position="146"/>
    </location>
</feature>
<dbReference type="OrthoDB" id="2255734at2759"/>
<keyword evidence="1 3" id="KW-0732">Signal</keyword>
<reference evidence="5 6" key="1">
    <citation type="submission" date="2016-07" db="EMBL/GenBank/DDBJ databases">
        <title>Pervasive Adenine N6-methylation of Active Genes in Fungi.</title>
        <authorList>
            <consortium name="DOE Joint Genome Institute"/>
            <person name="Mondo S.J."/>
            <person name="Dannebaum R.O."/>
            <person name="Kuo R.C."/>
            <person name="Labutti K."/>
            <person name="Haridas S."/>
            <person name="Kuo A."/>
            <person name="Salamov A."/>
            <person name="Ahrendt S.R."/>
            <person name="Lipzen A."/>
            <person name="Sullivan W."/>
            <person name="Andreopoulos W.B."/>
            <person name="Clum A."/>
            <person name="Lindquist E."/>
            <person name="Daum C."/>
            <person name="Ramamoorthy G.K."/>
            <person name="Gryganskyi A."/>
            <person name="Culley D."/>
            <person name="Magnuson J.K."/>
            <person name="James T.Y."/>
            <person name="O'Malley M.A."/>
            <person name="Stajich J.E."/>
            <person name="Spatafora J.W."/>
            <person name="Visel A."/>
            <person name="Grigoriev I.V."/>
        </authorList>
    </citation>
    <scope>NUCLEOTIDE SEQUENCE [LARGE SCALE GENOMIC DNA]</scope>
    <source>
        <strain evidence="5 6">NRRL 2496</strain>
    </source>
</reference>
<dbReference type="AlphaFoldDB" id="A0A1X2HTQ6"/>
<comment type="caution">
    <text evidence="5">The sequence shown here is derived from an EMBL/GenBank/DDBJ whole genome shotgun (WGS) entry which is preliminary data.</text>
</comment>
<evidence type="ECO:0000259" key="4">
    <source>
        <dbReference type="Pfam" id="PF10342"/>
    </source>
</evidence>
<dbReference type="Pfam" id="PF10342">
    <property type="entry name" value="Kre9_KNH"/>
    <property type="match status" value="1"/>
</dbReference>
<feature type="chain" id="PRO_5013140673" description="Yeast cell wall synthesis Kre9/Knh1-like N-terminal domain-containing protein" evidence="3">
    <location>
        <begin position="16"/>
        <end position="197"/>
    </location>
</feature>
<feature type="compositionally biased region" description="Low complexity" evidence="2">
    <location>
        <begin position="123"/>
        <end position="142"/>
    </location>
</feature>
<feature type="domain" description="Yeast cell wall synthesis Kre9/Knh1-like N-terminal" evidence="4">
    <location>
        <begin position="30"/>
        <end position="114"/>
    </location>
</feature>
<evidence type="ECO:0000256" key="3">
    <source>
        <dbReference type="SAM" id="SignalP"/>
    </source>
</evidence>
<evidence type="ECO:0000313" key="6">
    <source>
        <dbReference type="Proteomes" id="UP000242180"/>
    </source>
</evidence>
<sequence length="197" mass="20191">MKFFILSALALCVSAAPTVRQAEGPYTITSPAQDATIYSGKPATVQWIQGDNKPLTISLAGSDSTDTVSLAENVNGNVGEFVVNVPSVASSCKKYRLVLGNEGINATYSQPFYVSADGKPCDQQQSSPASSSSSAPPTSSASMEKDLSGATAVASISILNDNGQPMHTGDSAAGALTTNAKQVTLLASVVGAAIYFF</sequence>
<evidence type="ECO:0000256" key="1">
    <source>
        <dbReference type="ARBA" id="ARBA00022729"/>
    </source>
</evidence>
<evidence type="ECO:0000256" key="2">
    <source>
        <dbReference type="SAM" id="MobiDB-lite"/>
    </source>
</evidence>
<dbReference type="Proteomes" id="UP000242180">
    <property type="component" value="Unassembled WGS sequence"/>
</dbReference>
<keyword evidence="6" id="KW-1185">Reference proteome</keyword>
<dbReference type="InterPro" id="IPR018466">
    <property type="entry name" value="Kre9/Knh1-like_N"/>
</dbReference>
<protein>
    <recommendedName>
        <fullName evidence="4">Yeast cell wall synthesis Kre9/Knh1-like N-terminal domain-containing protein</fullName>
    </recommendedName>
</protein>
<evidence type="ECO:0000313" key="5">
    <source>
        <dbReference type="EMBL" id="ORZ02923.1"/>
    </source>
</evidence>